<dbReference type="EMBL" id="JAANYQ010000003">
    <property type="protein sequence ID" value="KAF4125527.1"/>
    <property type="molecule type" value="Genomic_DNA"/>
</dbReference>
<dbReference type="GeneID" id="55970595"/>
<dbReference type="AlphaFoldDB" id="A0A9P4Z170"/>
<comment type="caution">
    <text evidence="1">The sequence shown here is derived from an EMBL/GenBank/DDBJ whole genome shotgun (WGS) entry which is preliminary data.</text>
</comment>
<keyword evidence="2" id="KW-1185">Reference proteome</keyword>
<sequence>MEIESKIPGLNLDLTERDLEQSQQIYNSLPTDENQLDIGPALEGLAKIFVKHNVHESFGVHLAHAHFKIGENTIFAGDGSLPCWTKPTETDSLDLENIYGHKFVLADGRFHPYEYRAGIRPRSLHISDFVSELADFIQQNGLKDAVALEVLDKPLPRPLMELVVGDHGTMMAPSEKLIDCTPFRQTGWTFTKKDGKPNVCKDGQQFHGAHPRGHVIVTTSWDVLESKSDVVHFLEKRGLYK</sequence>
<name>A0A9P4Z170_9HYPO</name>
<accession>A0A9P4Z170</accession>
<dbReference type="Proteomes" id="UP000749293">
    <property type="component" value="Unassembled WGS sequence"/>
</dbReference>
<gene>
    <name evidence="1" type="ORF">GMORB2_4367</name>
</gene>
<evidence type="ECO:0000313" key="2">
    <source>
        <dbReference type="Proteomes" id="UP000749293"/>
    </source>
</evidence>
<proteinExistence type="predicted"/>
<protein>
    <submittedName>
        <fullName evidence="1">Uncharacterized protein</fullName>
    </submittedName>
</protein>
<dbReference type="OrthoDB" id="2322999at2759"/>
<dbReference type="RefSeq" id="XP_035324179.1">
    <property type="nucleotide sequence ID" value="XM_035466342.1"/>
</dbReference>
<evidence type="ECO:0000313" key="1">
    <source>
        <dbReference type="EMBL" id="KAF4125527.1"/>
    </source>
</evidence>
<reference evidence="1" key="1">
    <citation type="submission" date="2020-03" db="EMBL/GenBank/DDBJ databases">
        <title>Site-based positive gene gene selection in Geosmithia morbida across the United States reveals a broad range of putative effectors and factors for local host and environmental adapation.</title>
        <authorList>
            <person name="Onufrak A."/>
            <person name="Murdoch R.W."/>
            <person name="Gazis R."/>
            <person name="Huff M."/>
            <person name="Staton M."/>
            <person name="Klingeman W."/>
            <person name="Hadziabdic D."/>
        </authorList>
    </citation>
    <scope>NUCLEOTIDE SEQUENCE</scope>
    <source>
        <strain evidence="1">1262</strain>
    </source>
</reference>
<organism evidence="1 2">
    <name type="scientific">Geosmithia morbida</name>
    <dbReference type="NCBI Taxonomy" id="1094350"/>
    <lineage>
        <taxon>Eukaryota</taxon>
        <taxon>Fungi</taxon>
        <taxon>Dikarya</taxon>
        <taxon>Ascomycota</taxon>
        <taxon>Pezizomycotina</taxon>
        <taxon>Sordariomycetes</taxon>
        <taxon>Hypocreomycetidae</taxon>
        <taxon>Hypocreales</taxon>
        <taxon>Bionectriaceae</taxon>
        <taxon>Geosmithia</taxon>
    </lineage>
</organism>